<proteinExistence type="predicted"/>
<keyword evidence="10" id="KW-1185">Reference proteome</keyword>
<dbReference type="Proteomes" id="UP000298493">
    <property type="component" value="Unassembled WGS sequence"/>
</dbReference>
<feature type="compositionally biased region" description="Acidic residues" evidence="7">
    <location>
        <begin position="450"/>
        <end position="464"/>
    </location>
</feature>
<dbReference type="Gene3D" id="3.30.40.10">
    <property type="entry name" value="Zinc/RING finger domain, C3HC4 (zinc finger)"/>
    <property type="match status" value="1"/>
</dbReference>
<dbReference type="SUPFAM" id="SSF57903">
    <property type="entry name" value="FYVE/PHD zinc finger"/>
    <property type="match status" value="1"/>
</dbReference>
<feature type="compositionally biased region" description="Polar residues" evidence="7">
    <location>
        <begin position="195"/>
        <end position="215"/>
    </location>
</feature>
<sequence length="884" mass="95302">MSLPLADLLNPAPSPRPSPPRALAPIQYQSPEPTQSHTYSSHTAQPYVSQSHTTESPESYHAQSFGSRQGSFSSTSYAPPAAITSSYEAASALTALATSGAQSHYGSYTYSHSPPSRDHFSPIATSSYPPPYDSSRRQSAYAPVELSPILDHPPTQLSPATTLDRYHHTPSHSPEQQFPSRFESGPVLAPLGQHARTTPPQGLHGSTTAYPGQPLTPLNNNLLSDQQSDHQDHIASQDANYNIQTRDSSYLPQETLLKKVPIPSNIAPIAKMETPAPEPIVEHVVVHSPPHIKDEPSETPGENTPAQTTAVKESSPAVGDLDSDTLAAIEAAKNESGFSFRDRSSKTKTSIEDTVPSATSAAMPTTEGQPTKKRPAPPRNRKGMASTIKKPAAKRRKIESEPSVAGSNVRRSATPNSHNGTLKTPGLRGGAGGKQSASQTPAGSSPAPEFIDDGASEVGSDDSSGEVFCVCRKGDNHTYMIACDGGCEDWFHGKCVDILEEDGDLIDKYICPACHEKSGSVTTWLPMCRRDGCRKPARLKKGSASKYCSDECGVLFMQGLVEKSAGGAGSAGAGNAASMAISRRNRRKANRADHDGNEGDSDDDDLGPRGGALRPSELKALVLAAPNITSFRALGDGVLSPPATISPTSAQFPDGAKVTKGTTDPPYTLNPAETQTIASFEEKKVQLRLRRELLREREKFVGMTREQVQRYAEREGIKPKDVCGYDSRLAWPEETFDKWRKSPKGLAALKMGTLDVPETMVSAMNGATPPKSEDGVEKTIGDIDVEKEVQMCTRKRCERHRLWQKQALSDVRFEESTLADEMRGLEAEEKEVREGAMLRWRKEVGGAGGKKEGWVEVAEPLVHKVENKSLLGQMGDGTSMMVDP</sequence>
<feature type="compositionally biased region" description="Low complexity" evidence="7">
    <location>
        <begin position="63"/>
        <end position="76"/>
    </location>
</feature>
<feature type="compositionally biased region" description="Polar residues" evidence="7">
    <location>
        <begin position="356"/>
        <end position="369"/>
    </location>
</feature>
<feature type="region of interest" description="Disordered" evidence="7">
    <location>
        <begin position="579"/>
        <end position="612"/>
    </location>
</feature>
<evidence type="ECO:0000256" key="3">
    <source>
        <dbReference type="ARBA" id="ARBA00022771"/>
    </source>
</evidence>
<reference evidence="9 10" key="1">
    <citation type="submission" date="2019-04" db="EMBL/GenBank/DDBJ databases">
        <title>High contiguity whole genome sequence and gene annotation resource for two Venturia nashicola isolates.</title>
        <authorList>
            <person name="Prokchorchik M."/>
            <person name="Won K."/>
            <person name="Lee Y."/>
            <person name="Choi E.D."/>
            <person name="Segonzac C."/>
            <person name="Sohn K.H."/>
        </authorList>
    </citation>
    <scope>NUCLEOTIDE SEQUENCE [LARGE SCALE GENOMIC DNA]</scope>
    <source>
        <strain evidence="9 10">PRI2</strain>
    </source>
</reference>
<organism evidence="9 10">
    <name type="scientific">Venturia nashicola</name>
    <dbReference type="NCBI Taxonomy" id="86259"/>
    <lineage>
        <taxon>Eukaryota</taxon>
        <taxon>Fungi</taxon>
        <taxon>Dikarya</taxon>
        <taxon>Ascomycota</taxon>
        <taxon>Pezizomycotina</taxon>
        <taxon>Dothideomycetes</taxon>
        <taxon>Pleosporomycetidae</taxon>
        <taxon>Venturiales</taxon>
        <taxon>Venturiaceae</taxon>
        <taxon>Venturia</taxon>
    </lineage>
</organism>
<name>A0A4Z1PFK9_9PEZI</name>
<evidence type="ECO:0000259" key="8">
    <source>
        <dbReference type="PROSITE" id="PS50016"/>
    </source>
</evidence>
<dbReference type="GO" id="GO:0008270">
    <property type="term" value="F:zinc ion binding"/>
    <property type="evidence" value="ECO:0007669"/>
    <property type="project" value="UniProtKB-KW"/>
</dbReference>
<dbReference type="GO" id="GO:0048188">
    <property type="term" value="C:Set1C/COMPASS complex"/>
    <property type="evidence" value="ECO:0007669"/>
    <property type="project" value="InterPro"/>
</dbReference>
<dbReference type="EMBL" id="SNSC02000005">
    <property type="protein sequence ID" value="TID24106.1"/>
    <property type="molecule type" value="Genomic_DNA"/>
</dbReference>
<dbReference type="InterPro" id="IPR011011">
    <property type="entry name" value="Znf_FYVE_PHD"/>
</dbReference>
<dbReference type="PROSITE" id="PS50016">
    <property type="entry name" value="ZF_PHD_2"/>
    <property type="match status" value="1"/>
</dbReference>
<dbReference type="AlphaFoldDB" id="A0A4Z1PFK9"/>
<dbReference type="PROSITE" id="PS01359">
    <property type="entry name" value="ZF_PHD_1"/>
    <property type="match status" value="1"/>
</dbReference>
<feature type="compositionally biased region" description="Basic residues" evidence="7">
    <location>
        <begin position="371"/>
        <end position="382"/>
    </location>
</feature>
<dbReference type="InterPro" id="IPR019787">
    <property type="entry name" value="Znf_PHD-finger"/>
</dbReference>
<dbReference type="SMART" id="SM00249">
    <property type="entry name" value="PHD"/>
    <property type="match status" value="1"/>
</dbReference>
<feature type="compositionally biased region" description="Pro residues" evidence="7">
    <location>
        <begin position="12"/>
        <end position="22"/>
    </location>
</feature>
<feature type="region of interest" description="Disordered" evidence="7">
    <location>
        <begin position="109"/>
        <end position="215"/>
    </location>
</feature>
<dbReference type="PANTHER" id="PTHR46174">
    <property type="entry name" value="CXXC-TYPE ZINC FINGER PROTEIN 1"/>
    <property type="match status" value="1"/>
</dbReference>
<gene>
    <name evidence="9" type="ORF">E6O75_ATG02471</name>
</gene>
<evidence type="ECO:0000256" key="5">
    <source>
        <dbReference type="ARBA" id="ARBA00023242"/>
    </source>
</evidence>
<comment type="caution">
    <text evidence="9">The sequence shown here is derived from an EMBL/GenBank/DDBJ whole genome shotgun (WGS) entry which is preliminary data.</text>
</comment>
<evidence type="ECO:0000313" key="9">
    <source>
        <dbReference type="EMBL" id="TID24106.1"/>
    </source>
</evidence>
<feature type="compositionally biased region" description="Basic and acidic residues" evidence="7">
    <location>
        <begin position="340"/>
        <end position="351"/>
    </location>
</feature>
<dbReference type="PANTHER" id="PTHR46174:SF1">
    <property type="entry name" value="CXXC-TYPE ZINC FINGER PROTEIN 1"/>
    <property type="match status" value="1"/>
</dbReference>
<feature type="region of interest" description="Disordered" evidence="7">
    <location>
        <begin position="290"/>
        <end position="320"/>
    </location>
</feature>
<feature type="region of interest" description="Disordered" evidence="7">
    <location>
        <begin position="1"/>
        <end position="79"/>
    </location>
</feature>
<dbReference type="InterPro" id="IPR037869">
    <property type="entry name" value="Spp1/CFP1"/>
</dbReference>
<dbReference type="GO" id="GO:0045893">
    <property type="term" value="P:positive regulation of DNA-templated transcription"/>
    <property type="evidence" value="ECO:0007669"/>
    <property type="project" value="TreeGrafter"/>
</dbReference>
<dbReference type="InterPro" id="IPR001965">
    <property type="entry name" value="Znf_PHD"/>
</dbReference>
<dbReference type="InterPro" id="IPR013083">
    <property type="entry name" value="Znf_RING/FYVE/PHD"/>
</dbReference>
<evidence type="ECO:0000256" key="4">
    <source>
        <dbReference type="ARBA" id="ARBA00022833"/>
    </source>
</evidence>
<feature type="compositionally biased region" description="Polar residues" evidence="7">
    <location>
        <begin position="405"/>
        <end position="422"/>
    </location>
</feature>
<feature type="compositionally biased region" description="Polar residues" evidence="7">
    <location>
        <begin position="300"/>
        <end position="312"/>
    </location>
</feature>
<protein>
    <submittedName>
        <fullName evidence="9">MAGE-domain-containing protein</fullName>
    </submittedName>
</protein>
<dbReference type="OrthoDB" id="436852at2759"/>
<keyword evidence="5" id="KW-0539">Nucleus</keyword>
<evidence type="ECO:0000256" key="2">
    <source>
        <dbReference type="ARBA" id="ARBA00022723"/>
    </source>
</evidence>
<dbReference type="STRING" id="86259.A0A4Z1PFK9"/>
<feature type="domain" description="PHD-type" evidence="8">
    <location>
        <begin position="466"/>
        <end position="517"/>
    </location>
</feature>
<keyword evidence="3 6" id="KW-0863">Zinc-finger</keyword>
<keyword evidence="4" id="KW-0862">Zinc</keyword>
<feature type="compositionally biased region" description="Polar residues" evidence="7">
    <location>
        <begin position="27"/>
        <end position="57"/>
    </location>
</feature>
<evidence type="ECO:0000313" key="10">
    <source>
        <dbReference type="Proteomes" id="UP000298493"/>
    </source>
</evidence>
<dbReference type="InterPro" id="IPR019786">
    <property type="entry name" value="Zinc_finger_PHD-type_CS"/>
</dbReference>
<comment type="subcellular location">
    <subcellularLocation>
        <location evidence="1">Nucleus</location>
    </subcellularLocation>
</comment>
<evidence type="ECO:0000256" key="7">
    <source>
        <dbReference type="SAM" id="MobiDB-lite"/>
    </source>
</evidence>
<dbReference type="Pfam" id="PF00628">
    <property type="entry name" value="PHD"/>
    <property type="match status" value="1"/>
</dbReference>
<accession>A0A4Z1PFK9</accession>
<evidence type="ECO:0000256" key="6">
    <source>
        <dbReference type="PROSITE-ProRule" id="PRU00146"/>
    </source>
</evidence>
<feature type="region of interest" description="Disordered" evidence="7">
    <location>
        <begin position="337"/>
        <end position="464"/>
    </location>
</feature>
<evidence type="ECO:0000256" key="1">
    <source>
        <dbReference type="ARBA" id="ARBA00004123"/>
    </source>
</evidence>
<keyword evidence="2" id="KW-0479">Metal-binding</keyword>